<dbReference type="PROSITE" id="PS50966">
    <property type="entry name" value="ZF_SWIM"/>
    <property type="match status" value="1"/>
</dbReference>
<dbReference type="AlphaFoldDB" id="A0A2T0PST2"/>
<organism evidence="3 4">
    <name type="scientific">Allonocardiopsis opalescens</name>
    <dbReference type="NCBI Taxonomy" id="1144618"/>
    <lineage>
        <taxon>Bacteria</taxon>
        <taxon>Bacillati</taxon>
        <taxon>Actinomycetota</taxon>
        <taxon>Actinomycetes</taxon>
        <taxon>Streptosporangiales</taxon>
        <taxon>Allonocardiopsis</taxon>
    </lineage>
</organism>
<keyword evidence="1" id="KW-0863">Zinc-finger</keyword>
<evidence type="ECO:0000313" key="3">
    <source>
        <dbReference type="EMBL" id="PRX91952.1"/>
    </source>
</evidence>
<dbReference type="Proteomes" id="UP000237846">
    <property type="component" value="Unassembled WGS sequence"/>
</dbReference>
<comment type="caution">
    <text evidence="3">The sequence shown here is derived from an EMBL/GenBank/DDBJ whole genome shotgun (WGS) entry which is preliminary data.</text>
</comment>
<protein>
    <recommendedName>
        <fullName evidence="2">SWIM-type domain-containing protein</fullName>
    </recommendedName>
</protein>
<dbReference type="RefSeq" id="WP_106253280.1">
    <property type="nucleotide sequence ID" value="NZ_PVZC01000012.1"/>
</dbReference>
<dbReference type="InterPro" id="IPR046053">
    <property type="entry name" value="DUF6011"/>
</dbReference>
<dbReference type="GO" id="GO:0008270">
    <property type="term" value="F:zinc ion binding"/>
    <property type="evidence" value="ECO:0007669"/>
    <property type="project" value="UniProtKB-KW"/>
</dbReference>
<name>A0A2T0PST2_9ACTN</name>
<dbReference type="InterPro" id="IPR007527">
    <property type="entry name" value="Znf_SWIM"/>
</dbReference>
<keyword evidence="1" id="KW-0479">Metal-binding</keyword>
<proteinExistence type="predicted"/>
<keyword evidence="4" id="KW-1185">Reference proteome</keyword>
<accession>A0A2T0PST2</accession>
<sequence length="139" mass="14286">MTTTPASTPRCLRCGRPLTSAASIARGYGKGCASLIRRAAVVADLDGFKSSQVDSAREAVADGAVLLLRGRVHQVVSSDGAHVHLATVEHCSCPAGLRGVRCWHIAAVRIVASAGARPVLTLVRPPIAVPSVTAQTIAA</sequence>
<evidence type="ECO:0000259" key="2">
    <source>
        <dbReference type="PROSITE" id="PS50966"/>
    </source>
</evidence>
<gene>
    <name evidence="3" type="ORF">CLV72_11225</name>
</gene>
<dbReference type="Pfam" id="PF19474">
    <property type="entry name" value="DUF6011"/>
    <property type="match status" value="1"/>
</dbReference>
<feature type="domain" description="SWIM-type" evidence="2">
    <location>
        <begin position="81"/>
        <end position="113"/>
    </location>
</feature>
<keyword evidence="1" id="KW-0862">Zinc</keyword>
<dbReference type="EMBL" id="PVZC01000012">
    <property type="protein sequence ID" value="PRX91952.1"/>
    <property type="molecule type" value="Genomic_DNA"/>
</dbReference>
<dbReference type="OrthoDB" id="3213965at2"/>
<evidence type="ECO:0000256" key="1">
    <source>
        <dbReference type="PROSITE-ProRule" id="PRU00325"/>
    </source>
</evidence>
<reference evidence="3 4" key="1">
    <citation type="submission" date="2018-03" db="EMBL/GenBank/DDBJ databases">
        <title>Genomic Encyclopedia of Archaeal and Bacterial Type Strains, Phase II (KMG-II): from individual species to whole genera.</title>
        <authorList>
            <person name="Goeker M."/>
        </authorList>
    </citation>
    <scope>NUCLEOTIDE SEQUENCE [LARGE SCALE GENOMIC DNA]</scope>
    <source>
        <strain evidence="3 4">DSM 45601</strain>
    </source>
</reference>
<evidence type="ECO:0000313" key="4">
    <source>
        <dbReference type="Proteomes" id="UP000237846"/>
    </source>
</evidence>